<sequence>MSVDMQQVQDNWPPGQQHTRGLLIALVVVEE</sequence>
<feature type="non-terminal residue" evidence="1">
    <location>
        <position position="31"/>
    </location>
</feature>
<keyword evidence="2" id="KW-1185">Reference proteome</keyword>
<comment type="caution">
    <text evidence="1">The sequence shown here is derived from an EMBL/GenBank/DDBJ whole genome shotgun (WGS) entry which is preliminary data.</text>
</comment>
<dbReference type="EMBL" id="LXQA011267359">
    <property type="protein sequence ID" value="MCI91263.1"/>
    <property type="molecule type" value="Genomic_DNA"/>
</dbReference>
<accession>A0A392VUT1</accession>
<proteinExistence type="predicted"/>
<dbReference type="Proteomes" id="UP000265520">
    <property type="component" value="Unassembled WGS sequence"/>
</dbReference>
<dbReference type="AlphaFoldDB" id="A0A392VUT1"/>
<name>A0A392VUT1_9FABA</name>
<organism evidence="1 2">
    <name type="scientific">Trifolium medium</name>
    <dbReference type="NCBI Taxonomy" id="97028"/>
    <lineage>
        <taxon>Eukaryota</taxon>
        <taxon>Viridiplantae</taxon>
        <taxon>Streptophyta</taxon>
        <taxon>Embryophyta</taxon>
        <taxon>Tracheophyta</taxon>
        <taxon>Spermatophyta</taxon>
        <taxon>Magnoliopsida</taxon>
        <taxon>eudicotyledons</taxon>
        <taxon>Gunneridae</taxon>
        <taxon>Pentapetalae</taxon>
        <taxon>rosids</taxon>
        <taxon>fabids</taxon>
        <taxon>Fabales</taxon>
        <taxon>Fabaceae</taxon>
        <taxon>Papilionoideae</taxon>
        <taxon>50 kb inversion clade</taxon>
        <taxon>NPAAA clade</taxon>
        <taxon>Hologalegina</taxon>
        <taxon>IRL clade</taxon>
        <taxon>Trifolieae</taxon>
        <taxon>Trifolium</taxon>
    </lineage>
</organism>
<reference evidence="1 2" key="1">
    <citation type="journal article" date="2018" name="Front. Plant Sci.">
        <title>Red Clover (Trifolium pratense) and Zigzag Clover (T. medium) - A Picture of Genomic Similarities and Differences.</title>
        <authorList>
            <person name="Dluhosova J."/>
            <person name="Istvanek J."/>
            <person name="Nedelnik J."/>
            <person name="Repkova J."/>
        </authorList>
    </citation>
    <scope>NUCLEOTIDE SEQUENCE [LARGE SCALE GENOMIC DNA]</scope>
    <source>
        <strain evidence="2">cv. 10/8</strain>
        <tissue evidence="1">Leaf</tissue>
    </source>
</reference>
<protein>
    <submittedName>
        <fullName evidence="1">Uncharacterized protein</fullName>
    </submittedName>
</protein>
<evidence type="ECO:0000313" key="1">
    <source>
        <dbReference type="EMBL" id="MCI91263.1"/>
    </source>
</evidence>
<evidence type="ECO:0000313" key="2">
    <source>
        <dbReference type="Proteomes" id="UP000265520"/>
    </source>
</evidence>